<name>A0A4Z2E2A6_9TELE</name>
<feature type="region of interest" description="Disordered" evidence="1">
    <location>
        <begin position="64"/>
        <end position="83"/>
    </location>
</feature>
<evidence type="ECO:0000313" key="3">
    <source>
        <dbReference type="Proteomes" id="UP000314294"/>
    </source>
</evidence>
<reference evidence="2 3" key="1">
    <citation type="submission" date="2019-03" db="EMBL/GenBank/DDBJ databases">
        <title>First draft genome of Liparis tanakae, snailfish: a comprehensive survey of snailfish specific genes.</title>
        <authorList>
            <person name="Kim W."/>
            <person name="Song I."/>
            <person name="Jeong J.-H."/>
            <person name="Kim D."/>
            <person name="Kim S."/>
            <person name="Ryu S."/>
            <person name="Song J.Y."/>
            <person name="Lee S.K."/>
        </authorList>
    </citation>
    <scope>NUCLEOTIDE SEQUENCE [LARGE SCALE GENOMIC DNA]</scope>
    <source>
        <tissue evidence="2">Muscle</tissue>
    </source>
</reference>
<feature type="compositionally biased region" description="Low complexity" evidence="1">
    <location>
        <begin position="64"/>
        <end position="75"/>
    </location>
</feature>
<protein>
    <submittedName>
        <fullName evidence="2">Uncharacterized protein</fullName>
    </submittedName>
</protein>
<evidence type="ECO:0000313" key="2">
    <source>
        <dbReference type="EMBL" id="TNN22915.1"/>
    </source>
</evidence>
<organism evidence="2 3">
    <name type="scientific">Liparis tanakae</name>
    <name type="common">Tanaka's snailfish</name>
    <dbReference type="NCBI Taxonomy" id="230148"/>
    <lineage>
        <taxon>Eukaryota</taxon>
        <taxon>Metazoa</taxon>
        <taxon>Chordata</taxon>
        <taxon>Craniata</taxon>
        <taxon>Vertebrata</taxon>
        <taxon>Euteleostomi</taxon>
        <taxon>Actinopterygii</taxon>
        <taxon>Neopterygii</taxon>
        <taxon>Teleostei</taxon>
        <taxon>Neoteleostei</taxon>
        <taxon>Acanthomorphata</taxon>
        <taxon>Eupercaria</taxon>
        <taxon>Perciformes</taxon>
        <taxon>Cottioidei</taxon>
        <taxon>Cottales</taxon>
        <taxon>Liparidae</taxon>
        <taxon>Liparis</taxon>
    </lineage>
</organism>
<dbReference type="AlphaFoldDB" id="A0A4Z2E2A6"/>
<evidence type="ECO:0000256" key="1">
    <source>
        <dbReference type="SAM" id="MobiDB-lite"/>
    </source>
</evidence>
<comment type="caution">
    <text evidence="2">The sequence shown here is derived from an EMBL/GenBank/DDBJ whole genome shotgun (WGS) entry which is preliminary data.</text>
</comment>
<accession>A0A4Z2E2A6</accession>
<proteinExistence type="predicted"/>
<sequence length="102" mass="10883">MCVCVCVCLRWGSPASLTTSPTRGSKMTRCPPAKKSSRCTSAKRKSRCGGASACCVTIATICSASSGSATRSRSTGPRKVRKVWCPSRREKTTSDLSAWDNM</sequence>
<dbReference type="Proteomes" id="UP000314294">
    <property type="component" value="Unassembled WGS sequence"/>
</dbReference>
<keyword evidence="3" id="KW-1185">Reference proteome</keyword>
<dbReference type="EMBL" id="SRLO01020518">
    <property type="protein sequence ID" value="TNN22915.1"/>
    <property type="molecule type" value="Genomic_DNA"/>
</dbReference>
<gene>
    <name evidence="2" type="ORF">EYF80_066969</name>
</gene>